<dbReference type="AlphaFoldDB" id="A0A822VBY7"/>
<evidence type="ECO:0000256" key="2">
    <source>
        <dbReference type="SAM" id="MobiDB-lite"/>
    </source>
</evidence>
<comment type="caution">
    <text evidence="4">The sequence shown here is derived from an EMBL/GenBank/DDBJ whole genome shotgun (WGS) entry which is preliminary data.</text>
</comment>
<dbReference type="InterPro" id="IPR001387">
    <property type="entry name" value="Cro/C1-type_HTH"/>
</dbReference>
<dbReference type="GO" id="GO:0003677">
    <property type="term" value="F:DNA binding"/>
    <property type="evidence" value="ECO:0007669"/>
    <property type="project" value="InterPro"/>
</dbReference>
<dbReference type="CDD" id="cd00093">
    <property type="entry name" value="HTH_XRE"/>
    <property type="match status" value="1"/>
</dbReference>
<accession>A0A822VBY7</accession>
<organism evidence="4 5">
    <name type="scientific">Agrobacterium tumefaciens str. B6</name>
    <dbReference type="NCBI Taxonomy" id="1183423"/>
    <lineage>
        <taxon>Bacteria</taxon>
        <taxon>Pseudomonadati</taxon>
        <taxon>Pseudomonadota</taxon>
        <taxon>Alphaproteobacteria</taxon>
        <taxon>Hyphomicrobiales</taxon>
        <taxon>Rhizobiaceae</taxon>
        <taxon>Rhizobium/Agrobacterium group</taxon>
        <taxon>Agrobacterium</taxon>
        <taxon>Agrobacterium tumefaciens complex</taxon>
    </lineage>
</organism>
<dbReference type="SMART" id="SM00530">
    <property type="entry name" value="HTH_XRE"/>
    <property type="match status" value="1"/>
</dbReference>
<dbReference type="PROSITE" id="PS50943">
    <property type="entry name" value="HTH_CROC1"/>
    <property type="match status" value="1"/>
</dbReference>
<feature type="region of interest" description="Disordered" evidence="2">
    <location>
        <begin position="397"/>
        <end position="416"/>
    </location>
</feature>
<evidence type="ECO:0000313" key="5">
    <source>
        <dbReference type="Proteomes" id="UP000192074"/>
    </source>
</evidence>
<protein>
    <recommendedName>
        <fullName evidence="3">HTH cro/C1-type domain-containing protein</fullName>
    </recommendedName>
</protein>
<evidence type="ECO:0000313" key="4">
    <source>
        <dbReference type="EMBL" id="CVI25320.1"/>
    </source>
</evidence>
<dbReference type="InterPro" id="IPR052345">
    <property type="entry name" value="Rad_response_metalloprotease"/>
</dbReference>
<feature type="domain" description="HTH cro/C1-type" evidence="3">
    <location>
        <begin position="38"/>
        <end position="84"/>
    </location>
</feature>
<gene>
    <name evidence="4" type="ORF">AGR4A_pAt30135</name>
</gene>
<dbReference type="Gene3D" id="1.10.260.40">
    <property type="entry name" value="lambda repressor-like DNA-binding domains"/>
    <property type="match status" value="1"/>
</dbReference>
<dbReference type="Proteomes" id="UP000192074">
    <property type="component" value="Unassembled WGS sequence"/>
</dbReference>
<proteinExistence type="inferred from homology"/>
<evidence type="ECO:0000259" key="3">
    <source>
        <dbReference type="PROSITE" id="PS50943"/>
    </source>
</evidence>
<dbReference type="EMBL" id="FCNL01000042">
    <property type="protein sequence ID" value="CVI25320.1"/>
    <property type="molecule type" value="Genomic_DNA"/>
</dbReference>
<dbReference type="Pfam" id="PF01381">
    <property type="entry name" value="HTH_3"/>
    <property type="match status" value="1"/>
</dbReference>
<dbReference type="PANTHER" id="PTHR43236">
    <property type="entry name" value="ANTITOXIN HIGA1"/>
    <property type="match status" value="1"/>
</dbReference>
<comment type="similarity">
    <text evidence="1">Belongs to the short-chain fatty acyl-CoA assimilation regulator (ScfR) family.</text>
</comment>
<dbReference type="InterPro" id="IPR010982">
    <property type="entry name" value="Lambda_DNA-bd_dom_sf"/>
</dbReference>
<dbReference type="InterPro" id="IPR010359">
    <property type="entry name" value="IrrE_HExxH"/>
</dbReference>
<sequence>MLRTSSTELVGFKTMRIGTPGFIPARLTEARDARRVTTMSALARRLGVSPTSVSRWEDEGADQSPDYATLIRLADELEVRPEFFLRPRFASEKPTFLRSLASTLVRDLNYQKAQMHWLQETSFVLGHYVDLPEVDIPDVLSGAGYGELRDDDIERIALQLRRHWNLGEGPCGDVVALMERIGIVVATIPMNTTKLDGLCSWSPVDERPHVLLATDKMSFPRRQMDAAHELAHAVLHKNVSEAEFEENLRIIEKQAFRLASALLLPSTTYPHEVRHPSLAMLTTLKERWRVSIKAQIKRLSDLEIIPEDYSRQLYKLYSAKGWAKGEPLDQQWPIPAPKALRDSLTLIVENGIRGKADLLATEFTISAGDIEALCSLPQGWFEREVAEVVTLKVGSDHQSRTSTGTGEVVPFPFGKR</sequence>
<dbReference type="SUPFAM" id="SSF47413">
    <property type="entry name" value="lambda repressor-like DNA-binding domains"/>
    <property type="match status" value="1"/>
</dbReference>
<dbReference type="PANTHER" id="PTHR43236:SF1">
    <property type="entry name" value="BLL7220 PROTEIN"/>
    <property type="match status" value="1"/>
</dbReference>
<name>A0A822VBY7_AGRTU</name>
<dbReference type="Gene3D" id="1.10.10.2910">
    <property type="match status" value="1"/>
</dbReference>
<evidence type="ECO:0000256" key="1">
    <source>
        <dbReference type="ARBA" id="ARBA00007227"/>
    </source>
</evidence>
<reference evidence="4 5" key="1">
    <citation type="submission" date="2016-01" db="EMBL/GenBank/DDBJ databases">
        <authorList>
            <person name="Regsiter A."/>
            <person name="william w."/>
        </authorList>
    </citation>
    <scope>NUCLEOTIDE SEQUENCE [LARGE SCALE GENOMIC DNA]</scope>
    <source>
        <strain evidence="4 5">B6</strain>
    </source>
</reference>
<dbReference type="Pfam" id="PF06114">
    <property type="entry name" value="Peptidase_M78"/>
    <property type="match status" value="1"/>
</dbReference>